<sequence>MSSEFSTRGGGIHKNFNSHRGDSMSRGRNRSKFSTRGARRGGISPKRGGNHSDLFSRGRGFGKGSNRGGRGNWSDRGGRGSRGDRGRGGHGRSDQGRKGFLANNGDGLGFKKRMSFDIDNRINKEQKSGDGKKNENKYKKSMSEPSTPATVKFRKYEMDSEHDEDEEMSISDIQDEEITTKTSEKIAADITSKQRKALSPKNSSNFTQIISAKGLPKMKGALKREKDKKGDKGKKSFNCIPYKSHRLLRECI</sequence>
<name>A0A182E778_ONCOC</name>
<organism evidence="4">
    <name type="scientific">Onchocerca ochengi</name>
    <name type="common">Filarial nematode worm</name>
    <dbReference type="NCBI Taxonomy" id="42157"/>
    <lineage>
        <taxon>Eukaryota</taxon>
        <taxon>Metazoa</taxon>
        <taxon>Ecdysozoa</taxon>
        <taxon>Nematoda</taxon>
        <taxon>Chromadorea</taxon>
        <taxon>Rhabditida</taxon>
        <taxon>Spirurina</taxon>
        <taxon>Spiruromorpha</taxon>
        <taxon>Filarioidea</taxon>
        <taxon>Onchocercidae</taxon>
        <taxon>Onchocerca</taxon>
    </lineage>
</organism>
<evidence type="ECO:0000256" key="1">
    <source>
        <dbReference type="SAM" id="MobiDB-lite"/>
    </source>
</evidence>
<evidence type="ECO:0000313" key="4">
    <source>
        <dbReference type="WBParaSite" id="nOo.2.0.1.t03869-RA"/>
    </source>
</evidence>
<gene>
    <name evidence="2" type="ORF">NOO_LOCUS3869</name>
</gene>
<protein>
    <submittedName>
        <fullName evidence="4">Hyaluronan/mRNA-binding protein domain-containing protein</fullName>
    </submittedName>
</protein>
<dbReference type="EMBL" id="UYRW01000791">
    <property type="protein sequence ID" value="VDK70857.1"/>
    <property type="molecule type" value="Genomic_DNA"/>
</dbReference>
<accession>A0A182E778</accession>
<feature type="compositionally biased region" description="Acidic residues" evidence="1">
    <location>
        <begin position="160"/>
        <end position="177"/>
    </location>
</feature>
<feature type="compositionally biased region" description="Basic residues" evidence="1">
    <location>
        <begin position="27"/>
        <end position="39"/>
    </location>
</feature>
<dbReference type="Proteomes" id="UP000271087">
    <property type="component" value="Unassembled WGS sequence"/>
</dbReference>
<reference evidence="4" key="1">
    <citation type="submission" date="2016-06" db="UniProtKB">
        <authorList>
            <consortium name="WormBaseParasite"/>
        </authorList>
    </citation>
    <scope>IDENTIFICATION</scope>
</reference>
<feature type="compositionally biased region" description="Basic and acidic residues" evidence="1">
    <location>
        <begin position="76"/>
        <end position="97"/>
    </location>
</feature>
<evidence type="ECO:0000313" key="3">
    <source>
        <dbReference type="Proteomes" id="UP000271087"/>
    </source>
</evidence>
<feature type="compositionally biased region" description="Basic and acidic residues" evidence="1">
    <location>
        <begin position="114"/>
        <end position="142"/>
    </location>
</feature>
<keyword evidence="3" id="KW-1185">Reference proteome</keyword>
<feature type="compositionally biased region" description="Gly residues" evidence="1">
    <location>
        <begin position="59"/>
        <end position="71"/>
    </location>
</feature>
<dbReference type="WBParaSite" id="nOo.2.0.1.t03869-RA">
    <property type="protein sequence ID" value="nOo.2.0.1.t03869-RA"/>
    <property type="gene ID" value="nOo.2.0.1.g03869"/>
</dbReference>
<dbReference type="STRING" id="42157.A0A182E778"/>
<reference evidence="2 3" key="2">
    <citation type="submission" date="2018-08" db="EMBL/GenBank/DDBJ databases">
        <authorList>
            <person name="Laetsch R D."/>
            <person name="Stevens L."/>
            <person name="Kumar S."/>
            <person name="Blaxter L. M."/>
        </authorList>
    </citation>
    <scope>NUCLEOTIDE SEQUENCE [LARGE SCALE GENOMIC DNA]</scope>
</reference>
<evidence type="ECO:0000313" key="2">
    <source>
        <dbReference type="EMBL" id="VDK70857.1"/>
    </source>
</evidence>
<dbReference type="AlphaFoldDB" id="A0A182E778"/>
<feature type="region of interest" description="Disordered" evidence="1">
    <location>
        <begin position="1"/>
        <end position="180"/>
    </location>
</feature>
<proteinExistence type="predicted"/>